<protein>
    <submittedName>
        <fullName evidence="1">Uncharacterized protein</fullName>
    </submittedName>
</protein>
<accession>A0A8R7QRF9</accession>
<reference evidence="2" key="1">
    <citation type="journal article" date="2013" name="Nature">
        <title>Draft genome of the wheat A-genome progenitor Triticum urartu.</title>
        <authorList>
            <person name="Ling H.Q."/>
            <person name="Zhao S."/>
            <person name="Liu D."/>
            <person name="Wang J."/>
            <person name="Sun H."/>
            <person name="Zhang C."/>
            <person name="Fan H."/>
            <person name="Li D."/>
            <person name="Dong L."/>
            <person name="Tao Y."/>
            <person name="Gao C."/>
            <person name="Wu H."/>
            <person name="Li Y."/>
            <person name="Cui Y."/>
            <person name="Guo X."/>
            <person name="Zheng S."/>
            <person name="Wang B."/>
            <person name="Yu K."/>
            <person name="Liang Q."/>
            <person name="Yang W."/>
            <person name="Lou X."/>
            <person name="Chen J."/>
            <person name="Feng M."/>
            <person name="Jian J."/>
            <person name="Zhang X."/>
            <person name="Luo G."/>
            <person name="Jiang Y."/>
            <person name="Liu J."/>
            <person name="Wang Z."/>
            <person name="Sha Y."/>
            <person name="Zhang B."/>
            <person name="Wu H."/>
            <person name="Tang D."/>
            <person name="Shen Q."/>
            <person name="Xue P."/>
            <person name="Zou S."/>
            <person name="Wang X."/>
            <person name="Liu X."/>
            <person name="Wang F."/>
            <person name="Yang Y."/>
            <person name="An X."/>
            <person name="Dong Z."/>
            <person name="Zhang K."/>
            <person name="Zhang X."/>
            <person name="Luo M.C."/>
            <person name="Dvorak J."/>
            <person name="Tong Y."/>
            <person name="Wang J."/>
            <person name="Yang H."/>
            <person name="Li Z."/>
            <person name="Wang D."/>
            <person name="Zhang A."/>
            <person name="Wang J."/>
        </authorList>
    </citation>
    <scope>NUCLEOTIDE SEQUENCE</scope>
    <source>
        <strain evidence="2">cv. G1812</strain>
    </source>
</reference>
<proteinExistence type="predicted"/>
<dbReference type="AlphaFoldDB" id="A0A8R7QRF9"/>
<reference evidence="1" key="3">
    <citation type="submission" date="2022-06" db="UniProtKB">
        <authorList>
            <consortium name="EnsemblPlants"/>
        </authorList>
    </citation>
    <scope>IDENTIFICATION</scope>
</reference>
<dbReference type="Proteomes" id="UP000015106">
    <property type="component" value="Chromosome 6"/>
</dbReference>
<evidence type="ECO:0000313" key="2">
    <source>
        <dbReference type="Proteomes" id="UP000015106"/>
    </source>
</evidence>
<reference evidence="1" key="2">
    <citation type="submission" date="2018-03" db="EMBL/GenBank/DDBJ databases">
        <title>The Triticum urartu genome reveals the dynamic nature of wheat genome evolution.</title>
        <authorList>
            <person name="Ling H."/>
            <person name="Ma B."/>
            <person name="Shi X."/>
            <person name="Liu H."/>
            <person name="Dong L."/>
            <person name="Sun H."/>
            <person name="Cao Y."/>
            <person name="Gao Q."/>
            <person name="Zheng S."/>
            <person name="Li Y."/>
            <person name="Yu Y."/>
            <person name="Du H."/>
            <person name="Qi M."/>
            <person name="Li Y."/>
            <person name="Yu H."/>
            <person name="Cui Y."/>
            <person name="Wang N."/>
            <person name="Chen C."/>
            <person name="Wu H."/>
            <person name="Zhao Y."/>
            <person name="Zhang J."/>
            <person name="Li Y."/>
            <person name="Zhou W."/>
            <person name="Zhang B."/>
            <person name="Hu W."/>
            <person name="Eijk M."/>
            <person name="Tang J."/>
            <person name="Witsenboer H."/>
            <person name="Zhao S."/>
            <person name="Li Z."/>
            <person name="Zhang A."/>
            <person name="Wang D."/>
            <person name="Liang C."/>
        </authorList>
    </citation>
    <scope>NUCLEOTIDE SEQUENCE [LARGE SCALE GENOMIC DNA]</scope>
    <source>
        <strain evidence="1">cv. G1812</strain>
    </source>
</reference>
<organism evidence="1 2">
    <name type="scientific">Triticum urartu</name>
    <name type="common">Red wild einkorn</name>
    <name type="synonym">Crithodium urartu</name>
    <dbReference type="NCBI Taxonomy" id="4572"/>
    <lineage>
        <taxon>Eukaryota</taxon>
        <taxon>Viridiplantae</taxon>
        <taxon>Streptophyta</taxon>
        <taxon>Embryophyta</taxon>
        <taxon>Tracheophyta</taxon>
        <taxon>Spermatophyta</taxon>
        <taxon>Magnoliopsida</taxon>
        <taxon>Liliopsida</taxon>
        <taxon>Poales</taxon>
        <taxon>Poaceae</taxon>
        <taxon>BOP clade</taxon>
        <taxon>Pooideae</taxon>
        <taxon>Triticodae</taxon>
        <taxon>Triticeae</taxon>
        <taxon>Triticinae</taxon>
        <taxon>Triticum</taxon>
    </lineage>
</organism>
<keyword evidence="2" id="KW-1185">Reference proteome</keyword>
<dbReference type="EnsemblPlants" id="TuG1812G0600003362.01.T01">
    <property type="protein sequence ID" value="TuG1812G0600003362.01.T01.cds451428"/>
    <property type="gene ID" value="TuG1812G0600003362.01"/>
</dbReference>
<dbReference type="Gramene" id="TuG1812G0600003362.01.T01">
    <property type="protein sequence ID" value="TuG1812G0600003362.01.T01.cds451428"/>
    <property type="gene ID" value="TuG1812G0600003362.01"/>
</dbReference>
<sequence>GAPVAFRRWHRSAQASSGKLDFFCKLGIEGMPANAWEWGAVSQLVNNLQGQLVKILPQVDRRQIDITAW</sequence>
<evidence type="ECO:0000313" key="1">
    <source>
        <dbReference type="EnsemblPlants" id="TuG1812G0600003362.01.T01.cds451428"/>
    </source>
</evidence>
<name>A0A8R7QRF9_TRIUA</name>